<evidence type="ECO:0008006" key="2">
    <source>
        <dbReference type="Google" id="ProtNLM"/>
    </source>
</evidence>
<evidence type="ECO:0000313" key="1">
    <source>
        <dbReference type="EMBL" id="GAG31772.1"/>
    </source>
</evidence>
<dbReference type="SUPFAM" id="SSF48452">
    <property type="entry name" value="TPR-like"/>
    <property type="match status" value="1"/>
</dbReference>
<dbReference type="EMBL" id="BARS01042714">
    <property type="protein sequence ID" value="GAG31772.1"/>
    <property type="molecule type" value="Genomic_DNA"/>
</dbReference>
<feature type="non-terminal residue" evidence="1">
    <location>
        <position position="251"/>
    </location>
</feature>
<accession>X0X8L7</accession>
<proteinExistence type="predicted"/>
<gene>
    <name evidence="1" type="ORF">S01H1_64774</name>
</gene>
<dbReference type="AlphaFoldDB" id="X0X8L7"/>
<comment type="caution">
    <text evidence="1">The sequence shown here is derived from an EMBL/GenBank/DDBJ whole genome shotgun (WGS) entry which is preliminary data.</text>
</comment>
<dbReference type="SMART" id="SM00028">
    <property type="entry name" value="TPR"/>
    <property type="match status" value="3"/>
</dbReference>
<sequence>PPECFADVSAQLEQADAYMKDKNYEQAEAIYRDIVTNYPGTDEAFQAQKNLALLYIKTTRYPAARQEVDTLLTNFADHPELPGEVCNLAEQYWHRSRKRYEDAKSLYEYIAENHSDSDFAIWARTWAAGADILLLGNDAAAQAGIDALIRDFAEDPELAGVLWELGNINWRRKKYNWSRQLYQHTLERDPQGPLAIRAKARAAGSDILLGNDAAAQAGIDALIRDFAEDPGLAGVLLGLGNINWNHKKYNW</sequence>
<reference evidence="1" key="1">
    <citation type="journal article" date="2014" name="Front. Microbiol.">
        <title>High frequency of phylogenetically diverse reductive dehalogenase-homologous genes in deep subseafloor sedimentary metagenomes.</title>
        <authorList>
            <person name="Kawai M."/>
            <person name="Futagami T."/>
            <person name="Toyoda A."/>
            <person name="Takaki Y."/>
            <person name="Nishi S."/>
            <person name="Hori S."/>
            <person name="Arai W."/>
            <person name="Tsubouchi T."/>
            <person name="Morono Y."/>
            <person name="Uchiyama I."/>
            <person name="Ito T."/>
            <person name="Fujiyama A."/>
            <person name="Inagaki F."/>
            <person name="Takami H."/>
        </authorList>
    </citation>
    <scope>NUCLEOTIDE SEQUENCE</scope>
    <source>
        <strain evidence="1">Expedition CK06-06</strain>
    </source>
</reference>
<protein>
    <recommendedName>
        <fullName evidence="2">Outer membrane lipoprotein BamD-like domain-containing protein</fullName>
    </recommendedName>
</protein>
<dbReference type="Gene3D" id="1.25.40.10">
    <property type="entry name" value="Tetratricopeptide repeat domain"/>
    <property type="match status" value="2"/>
</dbReference>
<feature type="non-terminal residue" evidence="1">
    <location>
        <position position="1"/>
    </location>
</feature>
<organism evidence="1">
    <name type="scientific">marine sediment metagenome</name>
    <dbReference type="NCBI Taxonomy" id="412755"/>
    <lineage>
        <taxon>unclassified sequences</taxon>
        <taxon>metagenomes</taxon>
        <taxon>ecological metagenomes</taxon>
    </lineage>
</organism>
<name>X0X8L7_9ZZZZ</name>
<dbReference type="InterPro" id="IPR011990">
    <property type="entry name" value="TPR-like_helical_dom_sf"/>
</dbReference>
<dbReference type="Pfam" id="PF13432">
    <property type="entry name" value="TPR_16"/>
    <property type="match status" value="1"/>
</dbReference>
<dbReference type="InterPro" id="IPR019734">
    <property type="entry name" value="TPR_rpt"/>
</dbReference>